<keyword evidence="1" id="KW-1133">Transmembrane helix</keyword>
<name>A0A1H6AH98_9BACT</name>
<dbReference type="Proteomes" id="UP000236728">
    <property type="component" value="Unassembled WGS sequence"/>
</dbReference>
<protein>
    <submittedName>
        <fullName evidence="2">Uncharacterized protein</fullName>
    </submittedName>
</protein>
<keyword evidence="1" id="KW-0472">Membrane</keyword>
<reference evidence="2 3" key="1">
    <citation type="submission" date="2016-10" db="EMBL/GenBank/DDBJ databases">
        <authorList>
            <person name="de Groot N.N."/>
        </authorList>
    </citation>
    <scope>NUCLEOTIDE SEQUENCE [LARGE SCALE GENOMIC DNA]</scope>
    <source>
        <strain evidence="2 3">DSM 22489</strain>
    </source>
</reference>
<evidence type="ECO:0000313" key="3">
    <source>
        <dbReference type="Proteomes" id="UP000236728"/>
    </source>
</evidence>
<keyword evidence="3" id="KW-1185">Reference proteome</keyword>
<keyword evidence="1" id="KW-0812">Transmembrane</keyword>
<organism evidence="2 3">
    <name type="scientific">Bryocella elongata</name>
    <dbReference type="NCBI Taxonomy" id="863522"/>
    <lineage>
        <taxon>Bacteria</taxon>
        <taxon>Pseudomonadati</taxon>
        <taxon>Acidobacteriota</taxon>
        <taxon>Terriglobia</taxon>
        <taxon>Terriglobales</taxon>
        <taxon>Acidobacteriaceae</taxon>
        <taxon>Bryocella</taxon>
    </lineage>
</organism>
<dbReference type="EMBL" id="FNVA01000005">
    <property type="protein sequence ID" value="SEG47881.1"/>
    <property type="molecule type" value="Genomic_DNA"/>
</dbReference>
<evidence type="ECO:0000256" key="1">
    <source>
        <dbReference type="SAM" id="Phobius"/>
    </source>
</evidence>
<accession>A0A1H6AH98</accession>
<gene>
    <name evidence="2" type="ORF">SAMN05421819_3154</name>
</gene>
<dbReference type="AlphaFoldDB" id="A0A1H6AH98"/>
<proteinExistence type="predicted"/>
<feature type="transmembrane region" description="Helical" evidence="1">
    <location>
        <begin position="101"/>
        <end position="124"/>
    </location>
</feature>
<sequence length="209" mass="21972">MFCFHCGAPQVLLSQELRDVAEQQQAPADGADGAATPATQQLDPTVIQWQPMLKLVAGVSACFGLFSFLLPLSLFAPAIAMSLYTSRFRQARVTAGLGARIGLLCGIIVSAVTGTIGAISSLILRVRSHGDSAFDDAFRTQIQQFRDQLTAQHTPDVAGTTAFLNIPEFRAGMMLCGAALMIAIFLGVISAAGALAGYTRSRAPGRAAL</sequence>
<feature type="transmembrane region" description="Helical" evidence="1">
    <location>
        <begin position="55"/>
        <end position="80"/>
    </location>
</feature>
<feature type="transmembrane region" description="Helical" evidence="1">
    <location>
        <begin position="171"/>
        <end position="196"/>
    </location>
</feature>
<evidence type="ECO:0000313" key="2">
    <source>
        <dbReference type="EMBL" id="SEG47881.1"/>
    </source>
</evidence>